<dbReference type="RefSeq" id="WP_111455812.1">
    <property type="nucleotide sequence ID" value="NZ_QFYP01000001.1"/>
</dbReference>
<organism evidence="4 5">
    <name type="scientific">Phenylobacterium hankyongense</name>
    <dbReference type="NCBI Taxonomy" id="1813876"/>
    <lineage>
        <taxon>Bacteria</taxon>
        <taxon>Pseudomonadati</taxon>
        <taxon>Pseudomonadota</taxon>
        <taxon>Alphaproteobacteria</taxon>
        <taxon>Caulobacterales</taxon>
        <taxon>Caulobacteraceae</taxon>
        <taxon>Phenylobacterium</taxon>
    </lineage>
</organism>
<reference evidence="5" key="1">
    <citation type="submission" date="2018-05" db="EMBL/GenBank/DDBJ databases">
        <authorList>
            <person name="Li X."/>
        </authorList>
    </citation>
    <scope>NUCLEOTIDE SEQUENCE [LARGE SCALE GENOMIC DNA]</scope>
    <source>
        <strain evidence="5">HKS-05</strain>
    </source>
</reference>
<dbReference type="InterPro" id="IPR042208">
    <property type="entry name" value="D-ser_dehydrat-like_sf"/>
</dbReference>
<evidence type="ECO:0000313" key="5">
    <source>
        <dbReference type="Proteomes" id="UP000249842"/>
    </source>
</evidence>
<dbReference type="Proteomes" id="UP000249842">
    <property type="component" value="Unassembled WGS sequence"/>
</dbReference>
<dbReference type="InterPro" id="IPR026956">
    <property type="entry name" value="D-ser_dehydrat-like_dom"/>
</dbReference>
<dbReference type="PANTHER" id="PTHR28004:SF2">
    <property type="entry name" value="D-SERINE DEHYDRATASE"/>
    <property type="match status" value="1"/>
</dbReference>
<dbReference type="InterPro" id="IPR001608">
    <property type="entry name" value="Ala_racemase_N"/>
</dbReference>
<dbReference type="EMBL" id="QFYP01000001">
    <property type="protein sequence ID" value="RAK58520.1"/>
    <property type="molecule type" value="Genomic_DNA"/>
</dbReference>
<dbReference type="PANTHER" id="PTHR28004">
    <property type="entry name" value="ZGC:162816-RELATED"/>
    <property type="match status" value="1"/>
</dbReference>
<evidence type="ECO:0000313" key="4">
    <source>
        <dbReference type="EMBL" id="RAK58520.1"/>
    </source>
</evidence>
<feature type="domain" description="D-serine dehydratase-like" evidence="3">
    <location>
        <begin position="286"/>
        <end position="375"/>
    </location>
</feature>
<dbReference type="SUPFAM" id="SSF51419">
    <property type="entry name" value="PLP-binding barrel"/>
    <property type="match status" value="1"/>
</dbReference>
<dbReference type="SMART" id="SM01119">
    <property type="entry name" value="D-ser_dehydrat"/>
    <property type="match status" value="1"/>
</dbReference>
<keyword evidence="2" id="KW-0456">Lyase</keyword>
<dbReference type="OrthoDB" id="9772497at2"/>
<dbReference type="GO" id="GO:0008721">
    <property type="term" value="F:D-serine ammonia-lyase activity"/>
    <property type="evidence" value="ECO:0007669"/>
    <property type="project" value="TreeGrafter"/>
</dbReference>
<protein>
    <submittedName>
        <fullName evidence="4">DSD1 family PLP-dependent enzyme</fullName>
    </submittedName>
</protein>
<keyword evidence="5" id="KW-1185">Reference proteome</keyword>
<dbReference type="Gene3D" id="3.20.20.10">
    <property type="entry name" value="Alanine racemase"/>
    <property type="match status" value="1"/>
</dbReference>
<dbReference type="Pfam" id="PF01168">
    <property type="entry name" value="Ala_racemase_N"/>
    <property type="match status" value="1"/>
</dbReference>
<dbReference type="InterPro" id="IPR051466">
    <property type="entry name" value="D-amino_acid_metab_enzyme"/>
</dbReference>
<dbReference type="AlphaFoldDB" id="A0A328AU48"/>
<accession>A0A328AU48</accession>
<comment type="caution">
    <text evidence="4">The sequence shown here is derived from an EMBL/GenBank/DDBJ whole genome shotgun (WGS) entry which is preliminary data.</text>
</comment>
<evidence type="ECO:0000259" key="3">
    <source>
        <dbReference type="SMART" id="SM01119"/>
    </source>
</evidence>
<sequence>MDRPAEQIRADLGALADKPHVAATLASLGQPGSAARIPTPAAVIDLDAFERNLARMAARAKAAGLALRPHSKSHKTVAIARRQVAAGAVGVCCAKLAEAEAMAAGGVASILITSPAAGPLWAMRAAAVASAVPDFRIVLDHADAAAELGAAAQGPIQVLIDVDPGMGRTGVRDADQALEVFRAIAAQPKLKLIGVQCYGGSWQHMEGANARAAAVADGMARLKAVIAALREAGAVIEVVTGGGTGTFEADAAQGVLTEVQPGSYAFMDREYRDALKDDPDGAFEQSLAIAATVITTNQPTWVTVDAGLKAFSTDGPLPVPLTPKFAGVAYRYFGDEHGRLMRPEGQPVERGERVDFVPPHVDPTLDRYDLIHLVRGDVLVDIVRVEARGASQ</sequence>
<proteinExistence type="inferred from homology"/>
<name>A0A328AU48_9CAUL</name>
<evidence type="ECO:0000256" key="1">
    <source>
        <dbReference type="ARBA" id="ARBA00005323"/>
    </source>
</evidence>
<evidence type="ECO:0000256" key="2">
    <source>
        <dbReference type="ARBA" id="ARBA00023239"/>
    </source>
</evidence>
<comment type="similarity">
    <text evidence="1">Belongs to the DSD1 family.</text>
</comment>
<dbReference type="Gene3D" id="2.40.37.20">
    <property type="entry name" value="D-serine dehydratase-like domain"/>
    <property type="match status" value="1"/>
</dbReference>
<dbReference type="InterPro" id="IPR029066">
    <property type="entry name" value="PLP-binding_barrel"/>
</dbReference>
<gene>
    <name evidence="4" type="ORF">DJ021_01260</name>
</gene>
<dbReference type="GO" id="GO:0036088">
    <property type="term" value="P:D-serine catabolic process"/>
    <property type="evidence" value="ECO:0007669"/>
    <property type="project" value="TreeGrafter"/>
</dbReference>
<dbReference type="Pfam" id="PF14031">
    <property type="entry name" value="D-ser_dehydrat"/>
    <property type="match status" value="1"/>
</dbReference>